<dbReference type="PANTHER" id="PTHR11461">
    <property type="entry name" value="SERINE PROTEASE INHIBITOR, SERPIN"/>
    <property type="match status" value="1"/>
</dbReference>
<dbReference type="Pfam" id="PF00079">
    <property type="entry name" value="Serpin"/>
    <property type="match status" value="1"/>
</dbReference>
<keyword evidence="4" id="KW-1185">Reference proteome</keyword>
<evidence type="ECO:0000259" key="2">
    <source>
        <dbReference type="SMART" id="SM00093"/>
    </source>
</evidence>
<dbReference type="PROSITE" id="PS00284">
    <property type="entry name" value="SERPIN"/>
    <property type="match status" value="1"/>
</dbReference>
<dbReference type="InterPro" id="IPR023795">
    <property type="entry name" value="Serpin_CS"/>
</dbReference>
<dbReference type="PANTHER" id="PTHR11461:SF211">
    <property type="entry name" value="GH10112P-RELATED"/>
    <property type="match status" value="1"/>
</dbReference>
<sequence length="431" mass="49194">MRTFFVKTQTYPKLLVSMSILFAFILCFSCITGEDDGPSGKVEANLRTLSMDENSLSEANTQFAINLFQQIATNGQSENFFFSPYSVHQALAMAMNGNDGEVLEEFIQVLQMEGMNLEEANQAVKDLTSFLLEVDPKVELNIANGIWYKEKYQVQVPFKNTSQEYFNAEIAPLDMKDPNSVNIINNWIEKQTNNLIKDMLDFIPENAVMYLVNAIYFKGDWSYNFPKDNTRKEKFTVHNGQEIMVDMMDMGESAGFKSFGTSDYTYLEIPYSTGQYSMGILINETGDLSQLSSHFTMENLNEWRANSWDVNLILKMPKFKIEYRIDDLSNDLKTMGLVRPFDYHQDNFTKLFSNPTDPLKISRVIHQALIEVDEKGTEAAAATIVEVVELVSLPPNKDAVVFTLDRPFIFFIQEKHSGAILFMGKLENPNQ</sequence>
<dbReference type="InterPro" id="IPR036186">
    <property type="entry name" value="Serpin_sf"/>
</dbReference>
<comment type="caution">
    <text evidence="3">The sequence shown here is derived from an EMBL/GenBank/DDBJ whole genome shotgun (WGS) entry which is preliminary data.</text>
</comment>
<evidence type="ECO:0000256" key="1">
    <source>
        <dbReference type="RuleBase" id="RU000411"/>
    </source>
</evidence>
<organism evidence="3 4">
    <name type="scientific">Algoriphagus chordae</name>
    <dbReference type="NCBI Taxonomy" id="237019"/>
    <lineage>
        <taxon>Bacteria</taxon>
        <taxon>Pseudomonadati</taxon>
        <taxon>Bacteroidota</taxon>
        <taxon>Cytophagia</taxon>
        <taxon>Cytophagales</taxon>
        <taxon>Cyclobacteriaceae</taxon>
        <taxon>Algoriphagus</taxon>
    </lineage>
</organism>
<dbReference type="SMART" id="SM00093">
    <property type="entry name" value="SERPIN"/>
    <property type="match status" value="1"/>
</dbReference>
<dbReference type="InterPro" id="IPR042178">
    <property type="entry name" value="Serpin_sf_1"/>
</dbReference>
<gene>
    <name evidence="3" type="ORF">LV85_00367</name>
</gene>
<dbReference type="InterPro" id="IPR000215">
    <property type="entry name" value="Serpin_fam"/>
</dbReference>
<proteinExistence type="inferred from homology"/>
<comment type="similarity">
    <text evidence="1">Belongs to the serpin family.</text>
</comment>
<dbReference type="Gene3D" id="2.30.39.10">
    <property type="entry name" value="Alpha-1-antitrypsin, domain 1"/>
    <property type="match status" value="1"/>
</dbReference>
<dbReference type="CDD" id="cd19588">
    <property type="entry name" value="serpin_miropin-like"/>
    <property type="match status" value="1"/>
</dbReference>
<dbReference type="RefSeq" id="WP_245942101.1">
    <property type="nucleotide sequence ID" value="NZ_QKZT01000001.1"/>
</dbReference>
<evidence type="ECO:0000313" key="4">
    <source>
        <dbReference type="Proteomes" id="UP000248882"/>
    </source>
</evidence>
<protein>
    <submittedName>
        <fullName evidence="3">Serpin B</fullName>
    </submittedName>
</protein>
<name>A0A2W7RDI0_9BACT</name>
<dbReference type="GO" id="GO:0004867">
    <property type="term" value="F:serine-type endopeptidase inhibitor activity"/>
    <property type="evidence" value="ECO:0007669"/>
    <property type="project" value="InterPro"/>
</dbReference>
<dbReference type="GO" id="GO:0005615">
    <property type="term" value="C:extracellular space"/>
    <property type="evidence" value="ECO:0007669"/>
    <property type="project" value="InterPro"/>
</dbReference>
<dbReference type="EMBL" id="QKZT01000001">
    <property type="protein sequence ID" value="PZX58181.1"/>
    <property type="molecule type" value="Genomic_DNA"/>
</dbReference>
<dbReference type="SUPFAM" id="SSF56574">
    <property type="entry name" value="Serpins"/>
    <property type="match status" value="1"/>
</dbReference>
<dbReference type="Proteomes" id="UP000248882">
    <property type="component" value="Unassembled WGS sequence"/>
</dbReference>
<evidence type="ECO:0000313" key="3">
    <source>
        <dbReference type="EMBL" id="PZX58181.1"/>
    </source>
</evidence>
<dbReference type="InterPro" id="IPR023796">
    <property type="entry name" value="Serpin_dom"/>
</dbReference>
<dbReference type="Gene3D" id="3.30.497.10">
    <property type="entry name" value="Antithrombin, subunit I, domain 2"/>
    <property type="match status" value="1"/>
</dbReference>
<dbReference type="InterPro" id="IPR042185">
    <property type="entry name" value="Serpin_sf_2"/>
</dbReference>
<dbReference type="AlphaFoldDB" id="A0A2W7RDI0"/>
<feature type="domain" description="Serpin" evidence="2">
    <location>
        <begin position="65"/>
        <end position="429"/>
    </location>
</feature>
<accession>A0A2W7RDI0</accession>
<reference evidence="3 4" key="1">
    <citation type="submission" date="2018-06" db="EMBL/GenBank/DDBJ databases">
        <title>Genomic Encyclopedia of Archaeal and Bacterial Type Strains, Phase II (KMG-II): from individual species to whole genera.</title>
        <authorList>
            <person name="Goeker M."/>
        </authorList>
    </citation>
    <scope>NUCLEOTIDE SEQUENCE [LARGE SCALE GENOMIC DNA]</scope>
    <source>
        <strain evidence="3 4">DSM 19830</strain>
    </source>
</reference>